<dbReference type="EMBL" id="BK014106">
    <property type="protein sequence ID" value="DAD52447.1"/>
    <property type="molecule type" value="Genomic_RNA"/>
</dbReference>
<evidence type="ECO:0000256" key="2">
    <source>
        <dbReference type="ARBA" id="ARBA00022581"/>
    </source>
</evidence>
<dbReference type="RefSeq" id="YP_010769215.1">
    <property type="nucleotide sequence ID" value="NC_073910.1"/>
</dbReference>
<sequence length="439" mass="48704">MALSPNADVVRSAPVYYSHVNVNGAVYTASNVIAWTTYDRLLTTIVSVNTPNWRSYRNKWKPHNNYSKRVATISDPIRVVTLIYTGSHGTSVLKYVNANAQFLGASYSGAAKNADDPTQKVVAKLQEQITLQKASTLVTVAEAHKTAKHLAETAKRVAAALKALKSLNIAGFGNALGINVSKRQVKRFRTQSKDIRKYPGKPFSQMTTKEELRLRDFAANTWLEYSYAWKPLLGDIYANAEALASAMVEKSPNQRVVTAKSHSFISGEYETANSGWISRHDYQKKLEVRMKLWYTIDVDSNPIVSACGLTNPLLVAWEIVPFSFVVDWFLPIGNYLESLTAYRGVTFRGGTKTTRATDVVNTYVRANKQYAYGTGTMTPVGSAESQYRNFSITREGLSGFPTLNFPRFKDPRSIAHAASALALLHSIFHGSGNSSTRRF</sequence>
<dbReference type="GeneID" id="80398166"/>
<dbReference type="GO" id="GO:0044423">
    <property type="term" value="C:virion component"/>
    <property type="evidence" value="ECO:0007669"/>
    <property type="project" value="UniProtKB-KW"/>
</dbReference>
<dbReference type="Proteomes" id="UP000682056">
    <property type="component" value="Segment"/>
</dbReference>
<protein>
    <submittedName>
        <fullName evidence="8">Maturation protein</fullName>
    </submittedName>
</protein>
<dbReference type="GO" id="GO:0039666">
    <property type="term" value="P:virion attachment to host cell pilus"/>
    <property type="evidence" value="ECO:0007669"/>
    <property type="project" value="UniProtKB-KW"/>
</dbReference>
<keyword evidence="6" id="KW-1160">Virus entry into host cell</keyword>
<accession>A0A8S5L543</accession>
<dbReference type="InterPro" id="IPR005563">
    <property type="entry name" value="A_protein"/>
</dbReference>
<comment type="subcellular location">
    <subcellularLocation>
        <location evidence="1">Virion</location>
    </subcellularLocation>
</comment>
<evidence type="ECO:0000256" key="6">
    <source>
        <dbReference type="ARBA" id="ARBA00023296"/>
    </source>
</evidence>
<keyword evidence="2" id="KW-0945">Host-virus interaction</keyword>
<evidence type="ECO:0000256" key="3">
    <source>
        <dbReference type="ARBA" id="ARBA00022804"/>
    </source>
</evidence>
<gene>
    <name evidence="8" type="primary">SRR5466727_3_3</name>
</gene>
<dbReference type="KEGG" id="vg:80398166"/>
<evidence type="ECO:0000256" key="5">
    <source>
        <dbReference type="ARBA" id="ARBA00023104"/>
    </source>
</evidence>
<evidence type="ECO:0000256" key="4">
    <source>
        <dbReference type="ARBA" id="ARBA00022844"/>
    </source>
</evidence>
<comment type="similarity">
    <text evidence="7">Belongs to the Leviviricetes maturation protein family.</text>
</comment>
<keyword evidence="4" id="KW-0946">Virion</keyword>
<reference evidence="8" key="1">
    <citation type="submission" date="2020-09" db="EMBL/GenBank/DDBJ databases">
        <title>Leviviricetes taxonomy.</title>
        <authorList>
            <person name="Stockdale S.R."/>
            <person name="Callanan J."/>
            <person name="Adriaenssens E.M."/>
            <person name="Kuhn J.H."/>
            <person name="Rumnieks J."/>
            <person name="Shkoporov A."/>
            <person name="Draper L.A."/>
            <person name="Ross P."/>
            <person name="Hill C."/>
        </authorList>
    </citation>
    <scope>NUCLEOTIDE SEQUENCE</scope>
</reference>
<name>A0A8S5L543_9VIRU</name>
<evidence type="ECO:0000313" key="8">
    <source>
        <dbReference type="EMBL" id="DAD52447.1"/>
    </source>
</evidence>
<evidence type="ECO:0000256" key="1">
    <source>
        <dbReference type="ARBA" id="ARBA00004328"/>
    </source>
</evidence>
<keyword evidence="5" id="KW-1175">Viral attachment to host cell pilus</keyword>
<keyword evidence="3" id="KW-1161">Viral attachment to host cell</keyword>
<evidence type="ECO:0000256" key="7">
    <source>
        <dbReference type="ARBA" id="ARBA00035110"/>
    </source>
</evidence>
<proteinExistence type="inferred from homology"/>
<evidence type="ECO:0000313" key="9">
    <source>
        <dbReference type="Proteomes" id="UP000682056"/>
    </source>
</evidence>
<organism evidence="8 9">
    <name type="scientific">ssRNA phage SRR5466727_3</name>
    <dbReference type="NCBI Taxonomy" id="2786432"/>
    <lineage>
        <taxon>Viruses</taxon>
        <taxon>Riboviria</taxon>
        <taxon>Orthornavirae</taxon>
        <taxon>Lenarviricota</taxon>
        <taxon>Leviviricetes</taxon>
        <taxon>Norzivirales</taxon>
        <taxon>Fiersviridae</taxon>
        <taxon>Chahsmivirus</taxon>
        <taxon>Chahsmivirus limivivens</taxon>
    </lineage>
</organism>
<dbReference type="Pfam" id="PF03863">
    <property type="entry name" value="Phage_mat-A"/>
    <property type="match status" value="1"/>
</dbReference>
<keyword evidence="9" id="KW-1185">Reference proteome</keyword>